<name>A0ABY9ED00_9GAMM</name>
<dbReference type="EMBL" id="CP098023">
    <property type="protein sequence ID" value="WKD50517.1"/>
    <property type="molecule type" value="Genomic_DNA"/>
</dbReference>
<dbReference type="PROSITE" id="PS51257">
    <property type="entry name" value="PROKAR_LIPOPROTEIN"/>
    <property type="match status" value="1"/>
</dbReference>
<sequence>MKKVLLAVLSIFVITGCSNLGVVRESNGNKIEVIEDPESFDTISYIDFYDYQALVEKEKQQAKLELRKVNFSKLPKYGYLVVNVTTPTIGSANTKFWTTIVQDNEGNVLLRKKGPNYVANHKTIGGYTSWRNLYIVNLPEIEKPFNVYVVDEVNSQRWGFKVY</sequence>
<accession>A0ABY9ED00</accession>
<gene>
    <name evidence="1" type="ORF">M8T91_03535</name>
</gene>
<evidence type="ECO:0000313" key="2">
    <source>
        <dbReference type="Proteomes" id="UP001321520"/>
    </source>
</evidence>
<evidence type="ECO:0000313" key="1">
    <source>
        <dbReference type="EMBL" id="WKD50517.1"/>
    </source>
</evidence>
<dbReference type="RefSeq" id="WP_301416884.1">
    <property type="nucleotide sequence ID" value="NZ_CP098023.1"/>
</dbReference>
<dbReference type="Proteomes" id="UP001321520">
    <property type="component" value="Chromosome"/>
</dbReference>
<organism evidence="1 2">
    <name type="scientific">Microbulbifer spongiae</name>
    <dbReference type="NCBI Taxonomy" id="2944933"/>
    <lineage>
        <taxon>Bacteria</taxon>
        <taxon>Pseudomonadati</taxon>
        <taxon>Pseudomonadota</taxon>
        <taxon>Gammaproteobacteria</taxon>
        <taxon>Cellvibrionales</taxon>
        <taxon>Microbulbiferaceae</taxon>
        <taxon>Microbulbifer</taxon>
    </lineage>
</organism>
<keyword evidence="2" id="KW-1185">Reference proteome</keyword>
<protein>
    <submittedName>
        <fullName evidence="1">Uncharacterized protein</fullName>
    </submittedName>
</protein>
<proteinExistence type="predicted"/>
<reference evidence="1 2" key="1">
    <citation type="submission" date="2022-05" db="EMBL/GenBank/DDBJ databases">
        <title>Microbulbifer sp. nov., isolated from sponge.</title>
        <authorList>
            <person name="Gao L."/>
        </authorList>
    </citation>
    <scope>NUCLEOTIDE SEQUENCE [LARGE SCALE GENOMIC DNA]</scope>
    <source>
        <strain evidence="1 2">MI-G</strain>
    </source>
</reference>